<comment type="caution">
    <text evidence="8">The sequence shown here is derived from an EMBL/GenBank/DDBJ whole genome shotgun (WGS) entry which is preliminary data.</text>
</comment>
<keyword evidence="4" id="KW-0804">Transcription</keyword>
<gene>
    <name evidence="8" type="ORF">BCR33DRAFT_128054</name>
</gene>
<evidence type="ECO:0000256" key="2">
    <source>
        <dbReference type="ARBA" id="ARBA00022723"/>
    </source>
</evidence>
<evidence type="ECO:0000313" key="8">
    <source>
        <dbReference type="EMBL" id="ORY46405.1"/>
    </source>
</evidence>
<evidence type="ECO:0000259" key="7">
    <source>
        <dbReference type="SMART" id="SM00906"/>
    </source>
</evidence>
<dbReference type="GO" id="GO:0000981">
    <property type="term" value="F:DNA-binding transcription factor activity, RNA polymerase II-specific"/>
    <property type="evidence" value="ECO:0007669"/>
    <property type="project" value="InterPro"/>
</dbReference>
<dbReference type="STRING" id="329046.A0A1Y2CJC6"/>
<dbReference type="Pfam" id="PF04082">
    <property type="entry name" value="Fungal_trans"/>
    <property type="match status" value="1"/>
</dbReference>
<evidence type="ECO:0000256" key="1">
    <source>
        <dbReference type="ARBA" id="ARBA00004123"/>
    </source>
</evidence>
<dbReference type="InterPro" id="IPR050815">
    <property type="entry name" value="TF_fung"/>
</dbReference>
<organism evidence="8 9">
    <name type="scientific">Rhizoclosmatium globosum</name>
    <dbReference type="NCBI Taxonomy" id="329046"/>
    <lineage>
        <taxon>Eukaryota</taxon>
        <taxon>Fungi</taxon>
        <taxon>Fungi incertae sedis</taxon>
        <taxon>Chytridiomycota</taxon>
        <taxon>Chytridiomycota incertae sedis</taxon>
        <taxon>Chytridiomycetes</taxon>
        <taxon>Chytridiales</taxon>
        <taxon>Chytriomycetaceae</taxon>
        <taxon>Rhizoclosmatium</taxon>
    </lineage>
</organism>
<reference evidence="8 9" key="1">
    <citation type="submission" date="2016-07" db="EMBL/GenBank/DDBJ databases">
        <title>Pervasive Adenine N6-methylation of Active Genes in Fungi.</title>
        <authorList>
            <consortium name="DOE Joint Genome Institute"/>
            <person name="Mondo S.J."/>
            <person name="Dannebaum R.O."/>
            <person name="Kuo R.C."/>
            <person name="Labutti K."/>
            <person name="Haridas S."/>
            <person name="Kuo A."/>
            <person name="Salamov A."/>
            <person name="Ahrendt S.R."/>
            <person name="Lipzen A."/>
            <person name="Sullivan W."/>
            <person name="Andreopoulos W.B."/>
            <person name="Clum A."/>
            <person name="Lindquist E."/>
            <person name="Daum C."/>
            <person name="Ramamoorthy G.K."/>
            <person name="Gryganskyi A."/>
            <person name="Culley D."/>
            <person name="Magnuson J.K."/>
            <person name="James T.Y."/>
            <person name="O'Malley M.A."/>
            <person name="Stajich J.E."/>
            <person name="Spatafora J.W."/>
            <person name="Visel A."/>
            <person name="Grigoriev I.V."/>
        </authorList>
    </citation>
    <scope>NUCLEOTIDE SEQUENCE [LARGE SCALE GENOMIC DNA]</scope>
    <source>
        <strain evidence="8 9">JEL800</strain>
    </source>
</reference>
<dbReference type="InterPro" id="IPR007219">
    <property type="entry name" value="XnlR_reg_dom"/>
</dbReference>
<dbReference type="CDD" id="cd12148">
    <property type="entry name" value="fungal_TF_MHR"/>
    <property type="match status" value="1"/>
</dbReference>
<dbReference type="GO" id="GO:0006351">
    <property type="term" value="P:DNA-templated transcription"/>
    <property type="evidence" value="ECO:0007669"/>
    <property type="project" value="InterPro"/>
</dbReference>
<evidence type="ECO:0000313" key="9">
    <source>
        <dbReference type="Proteomes" id="UP000193642"/>
    </source>
</evidence>
<feature type="domain" description="Xylanolytic transcriptional activator regulatory" evidence="7">
    <location>
        <begin position="92"/>
        <end position="173"/>
    </location>
</feature>
<keyword evidence="9" id="KW-1185">Reference proteome</keyword>
<evidence type="ECO:0000256" key="4">
    <source>
        <dbReference type="ARBA" id="ARBA00023163"/>
    </source>
</evidence>
<dbReference type="GO" id="GO:0005634">
    <property type="term" value="C:nucleus"/>
    <property type="evidence" value="ECO:0007669"/>
    <property type="project" value="UniProtKB-SubCell"/>
</dbReference>
<dbReference type="PANTHER" id="PTHR47338">
    <property type="entry name" value="ZN(II)2CYS6 TRANSCRIPTION FACTOR (EUROFUNG)-RELATED"/>
    <property type="match status" value="1"/>
</dbReference>
<dbReference type="GO" id="GO:0008270">
    <property type="term" value="F:zinc ion binding"/>
    <property type="evidence" value="ECO:0007669"/>
    <property type="project" value="InterPro"/>
</dbReference>
<dbReference type="Proteomes" id="UP000193642">
    <property type="component" value="Unassembled WGS sequence"/>
</dbReference>
<evidence type="ECO:0000256" key="3">
    <source>
        <dbReference type="ARBA" id="ARBA00023015"/>
    </source>
</evidence>
<dbReference type="AlphaFoldDB" id="A0A1Y2CJC6"/>
<sequence>MENRANESPLLLCTMYALAARYSTHQSVMALGSIYGGPASTMDEVKQRACDVFYFRARDLVDQYMDFAKASTIAAFLLLKLLCAASGRISASWMYSGMAISMLKEMRRGANTDDDAPPTEADTSIDWLEREKRRRLWWACYIGDRYAAAASDRPMIVQDADCKVHFPATVEDWLNGYPASPETPEVQEDRKRQIAEFASQIPFNPIAQNQSYLDYFILLSKIFGRVIDFTKVYKTTGGLTDMLLNSVTNPMRNANNSNTEAQNETQLIALQTALESWYNYLPDSYRQLNYDVQLIAACSRPNPSSAKREVYLRANLAIYYRMCLILLHKPKLMNLLRKTTLSRHHATIPKADTFIACHTAAKEITQIIEAIRGRDASPTNGVTHPSRISHHSSHLSPSSKAL</sequence>
<evidence type="ECO:0000256" key="6">
    <source>
        <dbReference type="SAM" id="MobiDB-lite"/>
    </source>
</evidence>
<accession>A0A1Y2CJC6</accession>
<evidence type="ECO:0000256" key="5">
    <source>
        <dbReference type="ARBA" id="ARBA00023242"/>
    </source>
</evidence>
<dbReference type="EMBL" id="MCGO01000016">
    <property type="protein sequence ID" value="ORY46405.1"/>
    <property type="molecule type" value="Genomic_DNA"/>
</dbReference>
<name>A0A1Y2CJC6_9FUNG</name>
<dbReference type="PANTHER" id="PTHR47338:SF5">
    <property type="entry name" value="ZN(II)2CYS6 TRANSCRIPTION FACTOR (EUROFUNG)"/>
    <property type="match status" value="1"/>
</dbReference>
<dbReference type="GO" id="GO:0003677">
    <property type="term" value="F:DNA binding"/>
    <property type="evidence" value="ECO:0007669"/>
    <property type="project" value="InterPro"/>
</dbReference>
<dbReference type="OrthoDB" id="2123952at2759"/>
<feature type="region of interest" description="Disordered" evidence="6">
    <location>
        <begin position="375"/>
        <end position="402"/>
    </location>
</feature>
<comment type="subcellular location">
    <subcellularLocation>
        <location evidence="1">Nucleus</location>
    </subcellularLocation>
</comment>
<keyword evidence="2" id="KW-0479">Metal-binding</keyword>
<protein>
    <recommendedName>
        <fullName evidence="7">Xylanolytic transcriptional activator regulatory domain-containing protein</fullName>
    </recommendedName>
</protein>
<proteinExistence type="predicted"/>
<keyword evidence="5" id="KW-0539">Nucleus</keyword>
<dbReference type="SMART" id="SM00906">
    <property type="entry name" value="Fungal_trans"/>
    <property type="match status" value="1"/>
</dbReference>
<keyword evidence="3" id="KW-0805">Transcription regulation</keyword>